<feature type="domain" description="EamA" evidence="7">
    <location>
        <begin position="6"/>
        <end position="138"/>
    </location>
</feature>
<keyword evidence="4 6" id="KW-1133">Transmembrane helix</keyword>
<dbReference type="InterPro" id="IPR037185">
    <property type="entry name" value="EmrE-like"/>
</dbReference>
<evidence type="ECO:0000256" key="3">
    <source>
        <dbReference type="ARBA" id="ARBA00022692"/>
    </source>
</evidence>
<feature type="domain" description="EamA" evidence="7">
    <location>
        <begin position="150"/>
        <end position="291"/>
    </location>
</feature>
<feature type="transmembrane region" description="Helical" evidence="6">
    <location>
        <begin position="125"/>
        <end position="143"/>
    </location>
</feature>
<keyword evidence="9" id="KW-1185">Reference proteome</keyword>
<keyword evidence="3 6" id="KW-0812">Transmembrane</keyword>
<keyword evidence="5 6" id="KW-0472">Membrane</keyword>
<dbReference type="InterPro" id="IPR050638">
    <property type="entry name" value="AA-Vitamin_Transporters"/>
</dbReference>
<feature type="transmembrane region" description="Helical" evidence="6">
    <location>
        <begin position="67"/>
        <end position="91"/>
    </location>
</feature>
<feature type="transmembrane region" description="Helical" evidence="6">
    <location>
        <begin position="149"/>
        <end position="169"/>
    </location>
</feature>
<protein>
    <submittedName>
        <fullName evidence="8">Transporter</fullName>
    </submittedName>
</protein>
<accession>A0ABQ1VLI3</accession>
<gene>
    <name evidence="8" type="ORF">GCM10011402_34070</name>
</gene>
<evidence type="ECO:0000313" key="8">
    <source>
        <dbReference type="EMBL" id="GGF78647.1"/>
    </source>
</evidence>
<sequence length="310" mass="33499">MLRRGLGSVMIMLVALCWGLNWPAVRTALNEIPPWTLRAIGMGAGALFLLALARLTGKRCLMVRNEWLPVLGSGFLSITVFNLLLSFAQLAAPTSRAVIVTFTMPIWTIIFAWLLLGERLDRRRWIGLTVGSLGLVCLGWPLIQNRTFNYGLVLALLAGMSWALGTVIIKRFPVAAPPITITLWQLIAGALVATIGVVLFEPQVLRDGLGLAGWHLSTWVGLSYHILFSQALAYLLWYWLLARIPAGTAALALLLVPAIGVISSILLLSERPTTADVLGLLLMTVAAAVVMVPATRVVPHKASAQATGKV</sequence>
<name>A0ABQ1VLI3_9RHOB</name>
<reference evidence="9" key="1">
    <citation type="journal article" date="2019" name="Int. J. Syst. Evol. Microbiol.">
        <title>The Global Catalogue of Microorganisms (GCM) 10K type strain sequencing project: providing services to taxonomists for standard genome sequencing and annotation.</title>
        <authorList>
            <consortium name="The Broad Institute Genomics Platform"/>
            <consortium name="The Broad Institute Genome Sequencing Center for Infectious Disease"/>
            <person name="Wu L."/>
            <person name="Ma J."/>
        </authorList>
    </citation>
    <scope>NUCLEOTIDE SEQUENCE [LARGE SCALE GENOMIC DNA]</scope>
    <source>
        <strain evidence="9">CGMCC 1.15419</strain>
    </source>
</reference>
<evidence type="ECO:0000259" key="7">
    <source>
        <dbReference type="Pfam" id="PF00892"/>
    </source>
</evidence>
<feature type="transmembrane region" description="Helical" evidence="6">
    <location>
        <begin position="248"/>
        <end position="268"/>
    </location>
</feature>
<dbReference type="SUPFAM" id="SSF103481">
    <property type="entry name" value="Multidrug resistance efflux transporter EmrE"/>
    <property type="match status" value="2"/>
</dbReference>
<keyword evidence="2" id="KW-1003">Cell membrane</keyword>
<dbReference type="InterPro" id="IPR000620">
    <property type="entry name" value="EamA_dom"/>
</dbReference>
<evidence type="ECO:0000256" key="6">
    <source>
        <dbReference type="SAM" id="Phobius"/>
    </source>
</evidence>
<feature type="transmembrane region" description="Helical" evidence="6">
    <location>
        <begin position="181"/>
        <end position="200"/>
    </location>
</feature>
<proteinExistence type="predicted"/>
<dbReference type="EMBL" id="BMIV01000020">
    <property type="protein sequence ID" value="GGF78647.1"/>
    <property type="molecule type" value="Genomic_DNA"/>
</dbReference>
<comment type="subcellular location">
    <subcellularLocation>
        <location evidence="1">Cell membrane</location>
        <topology evidence="1">Multi-pass membrane protein</topology>
    </subcellularLocation>
</comment>
<dbReference type="Gene3D" id="1.10.3730.20">
    <property type="match status" value="1"/>
</dbReference>
<dbReference type="PANTHER" id="PTHR32322">
    <property type="entry name" value="INNER MEMBRANE TRANSPORTER"/>
    <property type="match status" value="1"/>
</dbReference>
<evidence type="ECO:0000313" key="9">
    <source>
        <dbReference type="Proteomes" id="UP000640509"/>
    </source>
</evidence>
<evidence type="ECO:0000256" key="1">
    <source>
        <dbReference type="ARBA" id="ARBA00004651"/>
    </source>
</evidence>
<dbReference type="Pfam" id="PF00892">
    <property type="entry name" value="EamA"/>
    <property type="match status" value="2"/>
</dbReference>
<dbReference type="PANTHER" id="PTHR32322:SF18">
    <property type="entry name" value="S-ADENOSYLMETHIONINE_S-ADENOSYLHOMOCYSTEINE TRANSPORTER"/>
    <property type="match status" value="1"/>
</dbReference>
<feature type="transmembrane region" description="Helical" evidence="6">
    <location>
        <begin position="220"/>
        <end position="241"/>
    </location>
</feature>
<dbReference type="Proteomes" id="UP000640509">
    <property type="component" value="Unassembled WGS sequence"/>
</dbReference>
<evidence type="ECO:0000256" key="2">
    <source>
        <dbReference type="ARBA" id="ARBA00022475"/>
    </source>
</evidence>
<evidence type="ECO:0000256" key="4">
    <source>
        <dbReference type="ARBA" id="ARBA00022989"/>
    </source>
</evidence>
<feature type="transmembrane region" description="Helical" evidence="6">
    <location>
        <begin position="280"/>
        <end position="299"/>
    </location>
</feature>
<organism evidence="8 9">
    <name type="scientific">Paracoccus acridae</name>
    <dbReference type="NCBI Taxonomy" id="1795310"/>
    <lineage>
        <taxon>Bacteria</taxon>
        <taxon>Pseudomonadati</taxon>
        <taxon>Pseudomonadota</taxon>
        <taxon>Alphaproteobacteria</taxon>
        <taxon>Rhodobacterales</taxon>
        <taxon>Paracoccaceae</taxon>
        <taxon>Paracoccus</taxon>
    </lineage>
</organism>
<feature type="transmembrane region" description="Helical" evidence="6">
    <location>
        <begin position="97"/>
        <end position="116"/>
    </location>
</feature>
<comment type="caution">
    <text evidence="8">The sequence shown here is derived from an EMBL/GenBank/DDBJ whole genome shotgun (WGS) entry which is preliminary data.</text>
</comment>
<feature type="transmembrane region" description="Helical" evidence="6">
    <location>
        <begin position="35"/>
        <end position="55"/>
    </location>
</feature>
<evidence type="ECO:0000256" key="5">
    <source>
        <dbReference type="ARBA" id="ARBA00023136"/>
    </source>
</evidence>